<organism evidence="1 2">
    <name type="scientific">Elsinoe australis</name>
    <dbReference type="NCBI Taxonomy" id="40998"/>
    <lineage>
        <taxon>Eukaryota</taxon>
        <taxon>Fungi</taxon>
        <taxon>Dikarya</taxon>
        <taxon>Ascomycota</taxon>
        <taxon>Pezizomycotina</taxon>
        <taxon>Dothideomycetes</taxon>
        <taxon>Dothideomycetidae</taxon>
        <taxon>Myriangiales</taxon>
        <taxon>Elsinoaceae</taxon>
        <taxon>Elsinoe</taxon>
    </lineage>
</organism>
<evidence type="ECO:0000313" key="2">
    <source>
        <dbReference type="Proteomes" id="UP000308133"/>
    </source>
</evidence>
<dbReference type="Gene3D" id="3.30.160.20">
    <property type="match status" value="1"/>
</dbReference>
<reference evidence="1 2" key="1">
    <citation type="submission" date="2018-02" db="EMBL/GenBank/DDBJ databases">
        <title>Draft genome sequences of Elsinoe sp., causing black scab on jojoba.</title>
        <authorList>
            <person name="Stodart B."/>
            <person name="Jeffress S."/>
            <person name="Ash G."/>
            <person name="Arun Chinnappa K."/>
        </authorList>
    </citation>
    <scope>NUCLEOTIDE SEQUENCE [LARGE SCALE GENOMIC DNA]</scope>
    <source>
        <strain evidence="1 2">Hillstone_2</strain>
    </source>
</reference>
<name>A0A4U7B6R0_9PEZI</name>
<evidence type="ECO:0000313" key="1">
    <source>
        <dbReference type="EMBL" id="TKX27108.1"/>
    </source>
</evidence>
<dbReference type="AlphaFoldDB" id="A0A4U7B6R0"/>
<accession>A0A4U7B6R0</accession>
<protein>
    <submittedName>
        <fullName evidence="1">Uncharacterized protein</fullName>
    </submittedName>
</protein>
<dbReference type="CDD" id="cd00048">
    <property type="entry name" value="DSRM_SF"/>
    <property type="match status" value="1"/>
</dbReference>
<gene>
    <name evidence="1" type="ORF">C1H76_0655</name>
</gene>
<comment type="caution">
    <text evidence="1">The sequence shown here is derived from an EMBL/GenBank/DDBJ whole genome shotgun (WGS) entry which is preliminary data.</text>
</comment>
<dbReference type="EMBL" id="PTQR01000008">
    <property type="protein sequence ID" value="TKX27108.1"/>
    <property type="molecule type" value="Genomic_DNA"/>
</dbReference>
<dbReference type="Proteomes" id="UP000308133">
    <property type="component" value="Unassembled WGS sequence"/>
</dbReference>
<dbReference type="SUPFAM" id="SSF54768">
    <property type="entry name" value="dsRNA-binding domain-like"/>
    <property type="match status" value="1"/>
</dbReference>
<proteinExistence type="predicted"/>
<sequence>MSFLYSTKAILFENDIPLVLSSLGGPSDQQAGTCTSSTPSDRALRATGSAFREDNAEGLEMLLNAIKQIIRASHDVGQGQEASRTLQAQFPRAEHVPHVPVRETTGPQMQAYTMAFYQRAQAEKEEIRFSCHQVDYGTLPSFHAVYLYRGKEYSANGSSSKQAKHMASKNACDDLNIYIHA</sequence>